<dbReference type="EMBL" id="LT841305">
    <property type="protein sequence ID" value="SMH65000.1"/>
    <property type="molecule type" value="Genomic_DNA"/>
</dbReference>
<reference evidence="2 3" key="3">
    <citation type="submission" date="2017-03" db="EMBL/GenBank/DDBJ databases">
        <authorList>
            <person name="Regsiter A."/>
            <person name="William W."/>
        </authorList>
    </citation>
    <scope>NUCLEOTIDE SEQUENCE [LARGE SCALE GENOMIC DNA]</scope>
    <source>
        <strain evidence="2">PRJEB5721</strain>
    </source>
</reference>
<dbReference type="Proteomes" id="UP000193925">
    <property type="component" value="Chromosome AFERRI"/>
</dbReference>
<evidence type="ECO:0000313" key="3">
    <source>
        <dbReference type="Proteomes" id="UP000193925"/>
    </source>
</evidence>
<keyword evidence="3" id="KW-1185">Reference proteome</keyword>
<dbReference type="EMBL" id="CCCS020000045">
    <property type="protein sequence ID" value="CDQ11064.1"/>
    <property type="molecule type" value="Genomic_DNA"/>
</dbReference>
<reference evidence="1" key="2">
    <citation type="submission" date="2014-07" db="EMBL/GenBank/DDBJ databases">
        <title>Initial genome analysis of the psychrotolerant acidophile Acidithiobacillus ferrivorans CF27: insights into iron and sulfur oxidation pathways and into biofilm formation.</title>
        <authorList>
            <person name="Talla E."/>
            <person name="Hedrich S."/>
            <person name="Mangenot S."/>
            <person name="Ji B."/>
            <person name="Johnson D.B."/>
            <person name="Barbe V."/>
            <person name="Bonnefoy V."/>
        </authorList>
    </citation>
    <scope>NUCLEOTIDE SEQUENCE [LARGE SCALE GENOMIC DNA]</scope>
    <source>
        <strain evidence="1">CF27</strain>
    </source>
</reference>
<name>A0A060UX32_9PROT</name>
<evidence type="ECO:0000313" key="2">
    <source>
        <dbReference type="EMBL" id="SMH65000.1"/>
    </source>
</evidence>
<protein>
    <submittedName>
        <fullName evidence="1">Uncharacterized protein</fullName>
    </submittedName>
</protein>
<reference evidence="1" key="1">
    <citation type="submission" date="2014-03" db="EMBL/GenBank/DDBJ databases">
        <authorList>
            <person name="Genoscope - CEA"/>
        </authorList>
    </citation>
    <scope>NUCLEOTIDE SEQUENCE [LARGE SCALE GENOMIC DNA]</scope>
    <source>
        <strain evidence="1">CF27</strain>
    </source>
</reference>
<gene>
    <name evidence="2" type="ORF">AFERRI_11034</name>
    <name evidence="1" type="ORF">AFERRI_50029</name>
</gene>
<accession>A0A060UX32</accession>
<evidence type="ECO:0000313" key="1">
    <source>
        <dbReference type="EMBL" id="CDQ11064.1"/>
    </source>
</evidence>
<organism evidence="1">
    <name type="scientific">Acidithiobacillus ferrivorans</name>
    <dbReference type="NCBI Taxonomy" id="160808"/>
    <lineage>
        <taxon>Bacteria</taxon>
        <taxon>Pseudomonadati</taxon>
        <taxon>Pseudomonadota</taxon>
        <taxon>Acidithiobacillia</taxon>
        <taxon>Acidithiobacillales</taxon>
        <taxon>Acidithiobacillaceae</taxon>
        <taxon>Acidithiobacillus</taxon>
    </lineage>
</organism>
<proteinExistence type="predicted"/>
<dbReference type="AlphaFoldDB" id="A0A060UX32"/>
<sequence>MHQSNSIIHGKYLYCHTIPLLKNM</sequence>